<evidence type="ECO:0000256" key="3">
    <source>
        <dbReference type="ARBA" id="ARBA00006187"/>
    </source>
</evidence>
<evidence type="ECO:0008006" key="13">
    <source>
        <dbReference type="Google" id="ProtNLM"/>
    </source>
</evidence>
<evidence type="ECO:0000256" key="7">
    <source>
        <dbReference type="ARBA" id="ARBA00023212"/>
    </source>
</evidence>
<feature type="coiled-coil region" evidence="9">
    <location>
        <begin position="154"/>
        <end position="181"/>
    </location>
</feature>
<feature type="compositionally biased region" description="Polar residues" evidence="10">
    <location>
        <begin position="521"/>
        <end position="536"/>
    </location>
</feature>
<dbReference type="PANTHER" id="PTHR19321:SF41">
    <property type="entry name" value="FASCETTO-RELATED"/>
    <property type="match status" value="1"/>
</dbReference>
<keyword evidence="8" id="KW-0539">Nucleus</keyword>
<protein>
    <recommendedName>
        <fullName evidence="13">65-kDa microtubule-associated protein 1</fullName>
    </recommendedName>
</protein>
<evidence type="ECO:0000256" key="1">
    <source>
        <dbReference type="ARBA" id="ARBA00004123"/>
    </source>
</evidence>
<keyword evidence="4" id="KW-0963">Cytoplasm</keyword>
<keyword evidence="6" id="KW-0493">Microtubule</keyword>
<accession>A0AAD5C0D9</accession>
<evidence type="ECO:0000256" key="4">
    <source>
        <dbReference type="ARBA" id="ARBA00022490"/>
    </source>
</evidence>
<comment type="caution">
    <text evidence="11">The sequence shown here is derived from an EMBL/GenBank/DDBJ whole genome shotgun (WGS) entry which is preliminary data.</text>
</comment>
<feature type="region of interest" description="Disordered" evidence="10">
    <location>
        <begin position="475"/>
        <end position="576"/>
    </location>
</feature>
<dbReference type="Pfam" id="PF03999">
    <property type="entry name" value="MAP65_ASE1"/>
    <property type="match status" value="1"/>
</dbReference>
<dbReference type="GO" id="GO:0005874">
    <property type="term" value="C:microtubule"/>
    <property type="evidence" value="ECO:0007669"/>
    <property type="project" value="UniProtKB-KW"/>
</dbReference>
<evidence type="ECO:0000256" key="2">
    <source>
        <dbReference type="ARBA" id="ARBA00004245"/>
    </source>
</evidence>
<name>A0AAD5C0D9_AMBAR</name>
<sequence>MATVDAENPLLGEVTCGTLLHQLQKIWDEVGESDEERDKMLLQIEQECLDVYKRKVDQATKSRAHLLQTLADAKLELTTLLASLGEKAFVGIPEKTSGTIKEQLAAIAPALEQLWKQKDERIKEISDVQAQIQKICGEIAGSNAGNQAVNVDVSDLSLKKLEEFHDQLQELQKEKSDRLHKVLELVSTVHDLCAVLGIDFYSTVTEVHPSLNDATDVQSKSISNDTLARLAKTVVALKEDKKKRLQKLQELATQLIDLWNLMDTSEEEQRLFDHVTCNISASVDELNVPGALAQDLIEQAEVEVERLDKLKSSKMKEIAFKRQGELEEIFARAHVEVDTQAAREKILALIDSGNVEPSELLADMDNQIIKAKEEALSRKEILDKVEKWMSACEEESWLDDYNRDDNRYNASRGAHLNLKRAEKARILVNKIPALVDTLVAKTRAWEEDHQLTFMYDGVPLLAMLDEYAMLRHEREEEKRRLKDQKKVQEQPSIEHESAFGPRISPRPTSTTKKVAGPRANGTPNRRLSLNQNGSRSVNKDGKRDNHKSISPMKHAAIAKEDASSRVSGTEPAPTTP</sequence>
<dbReference type="AlphaFoldDB" id="A0AAD5C0D9"/>
<organism evidence="11 12">
    <name type="scientific">Ambrosia artemisiifolia</name>
    <name type="common">Common ragweed</name>
    <dbReference type="NCBI Taxonomy" id="4212"/>
    <lineage>
        <taxon>Eukaryota</taxon>
        <taxon>Viridiplantae</taxon>
        <taxon>Streptophyta</taxon>
        <taxon>Embryophyta</taxon>
        <taxon>Tracheophyta</taxon>
        <taxon>Spermatophyta</taxon>
        <taxon>Magnoliopsida</taxon>
        <taxon>eudicotyledons</taxon>
        <taxon>Gunneridae</taxon>
        <taxon>Pentapetalae</taxon>
        <taxon>asterids</taxon>
        <taxon>campanulids</taxon>
        <taxon>Asterales</taxon>
        <taxon>Asteraceae</taxon>
        <taxon>Asteroideae</taxon>
        <taxon>Heliantheae alliance</taxon>
        <taxon>Heliantheae</taxon>
        <taxon>Ambrosia</taxon>
    </lineage>
</organism>
<keyword evidence="7" id="KW-0206">Cytoskeleton</keyword>
<evidence type="ECO:0000313" key="11">
    <source>
        <dbReference type="EMBL" id="KAI7732680.1"/>
    </source>
</evidence>
<keyword evidence="5" id="KW-0597">Phosphoprotein</keyword>
<evidence type="ECO:0000256" key="6">
    <source>
        <dbReference type="ARBA" id="ARBA00022701"/>
    </source>
</evidence>
<dbReference type="GO" id="GO:0000911">
    <property type="term" value="P:cytokinesis by cell plate formation"/>
    <property type="evidence" value="ECO:0007669"/>
    <property type="project" value="TreeGrafter"/>
</dbReference>
<proteinExistence type="inferred from homology"/>
<reference evidence="11" key="1">
    <citation type="submission" date="2022-06" db="EMBL/GenBank/DDBJ databases">
        <title>Uncovering the hologenomic basis of an extraordinary plant invasion.</title>
        <authorList>
            <person name="Bieker V.C."/>
            <person name="Martin M.D."/>
            <person name="Gilbert T."/>
            <person name="Hodgins K."/>
            <person name="Battlay P."/>
            <person name="Petersen B."/>
            <person name="Wilson J."/>
        </authorList>
    </citation>
    <scope>NUCLEOTIDE SEQUENCE</scope>
    <source>
        <strain evidence="11">AA19_3_7</strain>
        <tissue evidence="11">Leaf</tissue>
    </source>
</reference>
<dbReference type="GO" id="GO:0000226">
    <property type="term" value="P:microtubule cytoskeleton organization"/>
    <property type="evidence" value="ECO:0007669"/>
    <property type="project" value="InterPro"/>
</dbReference>
<dbReference type="GO" id="GO:0005634">
    <property type="term" value="C:nucleus"/>
    <property type="evidence" value="ECO:0007669"/>
    <property type="project" value="UniProtKB-SubCell"/>
</dbReference>
<evidence type="ECO:0000256" key="9">
    <source>
        <dbReference type="SAM" id="Coils"/>
    </source>
</evidence>
<evidence type="ECO:0000256" key="5">
    <source>
        <dbReference type="ARBA" id="ARBA00022553"/>
    </source>
</evidence>
<evidence type="ECO:0000313" key="12">
    <source>
        <dbReference type="Proteomes" id="UP001206925"/>
    </source>
</evidence>
<keyword evidence="12" id="KW-1185">Reference proteome</keyword>
<keyword evidence="9" id="KW-0175">Coiled coil</keyword>
<dbReference type="Gene3D" id="1.20.58.1520">
    <property type="match status" value="1"/>
</dbReference>
<dbReference type="EMBL" id="JAMZMK010010184">
    <property type="protein sequence ID" value="KAI7732680.1"/>
    <property type="molecule type" value="Genomic_DNA"/>
</dbReference>
<dbReference type="GO" id="GO:0005819">
    <property type="term" value="C:spindle"/>
    <property type="evidence" value="ECO:0007669"/>
    <property type="project" value="TreeGrafter"/>
</dbReference>
<dbReference type="FunFam" id="1.20.58.1520:FF:000002">
    <property type="entry name" value="65-kDa microtubule-associated protein 6"/>
    <property type="match status" value="1"/>
</dbReference>
<evidence type="ECO:0000256" key="10">
    <source>
        <dbReference type="SAM" id="MobiDB-lite"/>
    </source>
</evidence>
<gene>
    <name evidence="11" type="ORF">M8C21_013068</name>
</gene>
<dbReference type="Proteomes" id="UP001206925">
    <property type="component" value="Unassembled WGS sequence"/>
</dbReference>
<dbReference type="GO" id="GO:0008017">
    <property type="term" value="F:microtubule binding"/>
    <property type="evidence" value="ECO:0007669"/>
    <property type="project" value="InterPro"/>
</dbReference>
<comment type="subcellular location">
    <subcellularLocation>
        <location evidence="2">Cytoplasm</location>
        <location evidence="2">Cytoskeleton</location>
    </subcellularLocation>
    <subcellularLocation>
        <location evidence="1">Nucleus</location>
    </subcellularLocation>
</comment>
<evidence type="ECO:0000256" key="8">
    <source>
        <dbReference type="ARBA" id="ARBA00023242"/>
    </source>
</evidence>
<feature type="compositionally biased region" description="Basic and acidic residues" evidence="10">
    <location>
        <begin position="537"/>
        <end position="547"/>
    </location>
</feature>
<dbReference type="InterPro" id="IPR007145">
    <property type="entry name" value="MAP65_Ase1_PRC1"/>
</dbReference>
<dbReference type="GO" id="GO:0005737">
    <property type="term" value="C:cytoplasm"/>
    <property type="evidence" value="ECO:0007669"/>
    <property type="project" value="TreeGrafter"/>
</dbReference>
<comment type="similarity">
    <text evidence="3">Belongs to the MAP65/ASE1 family.</text>
</comment>
<feature type="compositionally biased region" description="Basic and acidic residues" evidence="10">
    <location>
        <begin position="475"/>
        <end position="497"/>
    </location>
</feature>
<dbReference type="PANTHER" id="PTHR19321">
    <property type="entry name" value="PROTEIN REGULATOR OF CYTOKINESIS 1 PRC1-RELATED"/>
    <property type="match status" value="1"/>
</dbReference>